<name>A0A7W6EUE2_9BACT</name>
<sequence>MPCHIGHNAWIGQYCILDSIGGLSIGHNCGIGAQSQLWSHIKYGDTLEGCRFLSEKPLSIGQDVYIGPGCIVYPITAHDKSMAMSGSVVTKDMAPNTVYAGNPAKSISDRIGPQFAPVTIAEKMDKMRQYLAECNADMHQIVLVETVEAIEWNDHRTYFAVHERQYKKTGHPAEVNLMRWFLPEKAKFVPAMRPKSSMMHH</sequence>
<organism evidence="1 2">
    <name type="scientific">Runella defluvii</name>
    <dbReference type="NCBI Taxonomy" id="370973"/>
    <lineage>
        <taxon>Bacteria</taxon>
        <taxon>Pseudomonadati</taxon>
        <taxon>Bacteroidota</taxon>
        <taxon>Cytophagia</taxon>
        <taxon>Cytophagales</taxon>
        <taxon>Spirosomataceae</taxon>
        <taxon>Runella</taxon>
    </lineage>
</organism>
<dbReference type="SUPFAM" id="SSF51161">
    <property type="entry name" value="Trimeric LpxA-like enzymes"/>
    <property type="match status" value="1"/>
</dbReference>
<dbReference type="InterPro" id="IPR011004">
    <property type="entry name" value="Trimer_LpxA-like_sf"/>
</dbReference>
<keyword evidence="1" id="KW-0808">Transferase</keyword>
<dbReference type="Gene3D" id="2.160.10.10">
    <property type="entry name" value="Hexapeptide repeat proteins"/>
    <property type="match status" value="1"/>
</dbReference>
<dbReference type="PANTHER" id="PTHR23416">
    <property type="entry name" value="SIALIC ACID SYNTHASE-RELATED"/>
    <property type="match status" value="1"/>
</dbReference>
<dbReference type="EMBL" id="JACIBY010000033">
    <property type="protein sequence ID" value="MBB3842311.1"/>
    <property type="molecule type" value="Genomic_DNA"/>
</dbReference>
<dbReference type="CDD" id="cd04647">
    <property type="entry name" value="LbH_MAT_like"/>
    <property type="match status" value="1"/>
</dbReference>
<evidence type="ECO:0000313" key="1">
    <source>
        <dbReference type="EMBL" id="MBB3842311.1"/>
    </source>
</evidence>
<protein>
    <submittedName>
        <fullName evidence="1">Tetrahydrodipicolinate N-succinyltransferase</fullName>
    </submittedName>
</protein>
<dbReference type="Proteomes" id="UP000541352">
    <property type="component" value="Unassembled WGS sequence"/>
</dbReference>
<gene>
    <name evidence="1" type="ORF">FHS57_006342</name>
</gene>
<dbReference type="InterPro" id="IPR051159">
    <property type="entry name" value="Hexapeptide_acetyltransf"/>
</dbReference>
<dbReference type="GO" id="GO:0016740">
    <property type="term" value="F:transferase activity"/>
    <property type="evidence" value="ECO:0007669"/>
    <property type="project" value="UniProtKB-KW"/>
</dbReference>
<accession>A0A7W6EUE2</accession>
<reference evidence="1 2" key="1">
    <citation type="submission" date="2020-08" db="EMBL/GenBank/DDBJ databases">
        <title>Genomic Encyclopedia of Type Strains, Phase IV (KMG-IV): sequencing the most valuable type-strain genomes for metagenomic binning, comparative biology and taxonomic classification.</title>
        <authorList>
            <person name="Goeker M."/>
        </authorList>
    </citation>
    <scope>NUCLEOTIDE SEQUENCE [LARGE SCALE GENOMIC DNA]</scope>
    <source>
        <strain evidence="1 2">DSM 17976</strain>
    </source>
</reference>
<keyword evidence="2" id="KW-1185">Reference proteome</keyword>
<proteinExistence type="predicted"/>
<dbReference type="AlphaFoldDB" id="A0A7W6EUE2"/>
<evidence type="ECO:0000313" key="2">
    <source>
        <dbReference type="Proteomes" id="UP000541352"/>
    </source>
</evidence>
<comment type="caution">
    <text evidence="1">The sequence shown here is derived from an EMBL/GenBank/DDBJ whole genome shotgun (WGS) entry which is preliminary data.</text>
</comment>